<sequence>MSASKHKHPKNLPVSSSSDRQTAVKKRITELGSRKNEFKKSYFPYYTKRLLLAFANFIDNPHGYNNQLHDLYYCQSIIYGLQERQRENCVKVMTVLCSWLEVETNQIGLAKHEHMDTVTHGSVIKRYNKFWGESISLKRYYHTIKLLKMADYLVIDAIFLQDADILSNLDLKDEELPRVYSKAAYKSLTQKFVNIFGLHTDDGVMKSKRRSITKRIKAGLQTMWVTWQSFSDTYQWIKRQRANLKRVDPITHEESERYPQGRTIDSSILGGNYITEH</sequence>
<dbReference type="AlphaFoldDB" id="A0A2T3QCR7"/>
<accession>A0A2T3QCR7</accession>
<evidence type="ECO:0000313" key="2">
    <source>
        <dbReference type="EMBL" id="SPY43730.1"/>
    </source>
</evidence>
<dbReference type="EMBL" id="UATL01000002">
    <property type="protein sequence ID" value="SPY43730.1"/>
    <property type="molecule type" value="Genomic_DNA"/>
</dbReference>
<protein>
    <submittedName>
        <fullName evidence="2">Uncharacterized protein</fullName>
    </submittedName>
</protein>
<reference evidence="2 3" key="1">
    <citation type="submission" date="2018-06" db="EMBL/GenBank/DDBJ databases">
        <authorList>
            <consortium name="Pathogen Informatics"/>
            <person name="Doyle S."/>
        </authorList>
    </citation>
    <scope>NUCLEOTIDE SEQUENCE [LARGE SCALE GENOMIC DNA]</scope>
    <source>
        <strain evidence="2 3">NCTC11647</strain>
    </source>
</reference>
<feature type="region of interest" description="Disordered" evidence="1">
    <location>
        <begin position="1"/>
        <end position="25"/>
    </location>
</feature>
<dbReference type="RefSeq" id="WP_005307155.1">
    <property type="nucleotide sequence ID" value="NZ_PYOG01000028.1"/>
</dbReference>
<evidence type="ECO:0000256" key="1">
    <source>
        <dbReference type="SAM" id="MobiDB-lite"/>
    </source>
</evidence>
<evidence type="ECO:0000313" key="3">
    <source>
        <dbReference type="Proteomes" id="UP000251647"/>
    </source>
</evidence>
<proteinExistence type="predicted"/>
<feature type="compositionally biased region" description="Basic residues" evidence="1">
    <location>
        <begin position="1"/>
        <end position="10"/>
    </location>
</feature>
<organism evidence="2 3">
    <name type="scientific">Photobacterium damselae</name>
    <dbReference type="NCBI Taxonomy" id="38293"/>
    <lineage>
        <taxon>Bacteria</taxon>
        <taxon>Pseudomonadati</taxon>
        <taxon>Pseudomonadota</taxon>
        <taxon>Gammaproteobacteria</taxon>
        <taxon>Vibrionales</taxon>
        <taxon>Vibrionaceae</taxon>
        <taxon>Photobacterium</taxon>
    </lineage>
</organism>
<dbReference type="Proteomes" id="UP000251647">
    <property type="component" value="Unassembled WGS sequence"/>
</dbReference>
<gene>
    <name evidence="2" type="ORF">NCTC11647_02645</name>
</gene>
<dbReference type="OrthoDB" id="5829807at2"/>
<name>A0A2T3QCR7_PHODM</name>